<organism evidence="1">
    <name type="scientific">Chloracidobacterium thermophilum</name>
    <dbReference type="NCBI Taxonomy" id="458033"/>
    <lineage>
        <taxon>Bacteria</taxon>
        <taxon>Pseudomonadati</taxon>
        <taxon>Acidobacteriota</taxon>
        <taxon>Terriglobia</taxon>
        <taxon>Terriglobales</taxon>
        <taxon>Acidobacteriaceae</taxon>
        <taxon>Chloracidobacterium</taxon>
    </lineage>
</organism>
<protein>
    <submittedName>
        <fullName evidence="1">Uncharacterized protein</fullName>
    </submittedName>
</protein>
<dbReference type="AlphaFoldDB" id="A8DJH3"/>
<sequence>MRAGAIINSLFDNQKTASVEFGTPRAAMVNVFCNVHPVALLITFHVQRP</sequence>
<name>A8DJH3_9BACT</name>
<evidence type="ECO:0000313" key="1">
    <source>
        <dbReference type="EMBL" id="ABV27403.1"/>
    </source>
</evidence>
<dbReference type="EMBL" id="EF531339">
    <property type="protein sequence ID" value="ABV27403.1"/>
    <property type="molecule type" value="Genomic_DNA"/>
</dbReference>
<gene>
    <name evidence="1" type="ORF">YS_M60-F11.066</name>
</gene>
<proteinExistence type="predicted"/>
<reference evidence="1" key="1">
    <citation type="journal article" date="2007" name="Science">
        <title>Candidatus Chloracidobacterium thermophilum: an aerobic phototrophic Acidobacterium.</title>
        <authorList>
            <person name="Bryant D.A."/>
            <person name="Costas A.M."/>
            <person name="Maresca J.A."/>
            <person name="Chew A.G."/>
            <person name="Klatt C.G."/>
            <person name="Bateson M.M."/>
            <person name="Tallon L.J."/>
            <person name="Hostetler J."/>
            <person name="Nelson W.C."/>
            <person name="Heidelberg J.F."/>
            <person name="Ward D.M."/>
        </authorList>
    </citation>
    <scope>NUCLEOTIDE SEQUENCE</scope>
</reference>
<accession>A8DJH3</accession>